<keyword evidence="3" id="KW-1185">Reference proteome</keyword>
<name>A0A939FWS2_9HYPH</name>
<dbReference type="AlphaFoldDB" id="A0A939FWS2"/>
<proteinExistence type="predicted"/>
<dbReference type="RefSeq" id="WP_207256951.1">
    <property type="nucleotide sequence ID" value="NZ_JAFMPP010000004.1"/>
</dbReference>
<reference evidence="2" key="1">
    <citation type="submission" date="2021-03" db="EMBL/GenBank/DDBJ databases">
        <title>Whole genome sequence of Jiella sp. CQZ9-1.</title>
        <authorList>
            <person name="Tuo L."/>
        </authorList>
    </citation>
    <scope>NUCLEOTIDE SEQUENCE</scope>
    <source>
        <strain evidence="2">CQZ9-1</strain>
    </source>
</reference>
<evidence type="ECO:0000313" key="2">
    <source>
        <dbReference type="EMBL" id="MBO0662176.1"/>
    </source>
</evidence>
<organism evidence="2 3">
    <name type="scientific">Jiella flava</name>
    <dbReference type="NCBI Taxonomy" id="2816857"/>
    <lineage>
        <taxon>Bacteria</taxon>
        <taxon>Pseudomonadati</taxon>
        <taxon>Pseudomonadota</taxon>
        <taxon>Alphaproteobacteria</taxon>
        <taxon>Hyphomicrobiales</taxon>
        <taxon>Aurantimonadaceae</taxon>
        <taxon>Jiella</taxon>
    </lineage>
</organism>
<evidence type="ECO:0000256" key="1">
    <source>
        <dbReference type="SAM" id="MobiDB-lite"/>
    </source>
</evidence>
<protein>
    <submittedName>
        <fullName evidence="2">Uncharacterized protein</fullName>
    </submittedName>
</protein>
<evidence type="ECO:0000313" key="3">
    <source>
        <dbReference type="Proteomes" id="UP000664122"/>
    </source>
</evidence>
<gene>
    <name evidence="2" type="ORF">J1C48_06285</name>
</gene>
<sequence>MGEVAFQVAAADKPQAVFPFPHREVRATRASKGEGMAAPRQSSSLPLRRRDQMGAARELRQSRIGHRNQRRFLATTPPLDQLFALQIDRLIRGRSSSMDFAPMRDADDTSAVDQIKDRAPVAVTKLKTLPTAQFYDVTVSRPGVTHALLDDLCLIRLRHRFQTMTGCGRKSDFHTLFRLRSQKKYAGTDDTTTEVAA</sequence>
<dbReference type="EMBL" id="JAFMPP010000004">
    <property type="protein sequence ID" value="MBO0662176.1"/>
    <property type="molecule type" value="Genomic_DNA"/>
</dbReference>
<feature type="region of interest" description="Disordered" evidence="1">
    <location>
        <begin position="29"/>
        <end position="56"/>
    </location>
</feature>
<accession>A0A939FWS2</accession>
<dbReference type="Proteomes" id="UP000664122">
    <property type="component" value="Unassembled WGS sequence"/>
</dbReference>
<comment type="caution">
    <text evidence="2">The sequence shown here is derived from an EMBL/GenBank/DDBJ whole genome shotgun (WGS) entry which is preliminary data.</text>
</comment>